<dbReference type="AlphaFoldDB" id="A0A0N4XYT5"/>
<evidence type="ECO:0000313" key="4">
    <source>
        <dbReference type="WBParaSite" id="NBR_0000826801-mRNA-1"/>
    </source>
</evidence>
<evidence type="ECO:0000313" key="2">
    <source>
        <dbReference type="EMBL" id="VDL71858.1"/>
    </source>
</evidence>
<accession>A0A0N4XYT5</accession>
<dbReference type="EMBL" id="UYSL01019983">
    <property type="protein sequence ID" value="VDL71858.1"/>
    <property type="molecule type" value="Genomic_DNA"/>
</dbReference>
<reference evidence="4" key="1">
    <citation type="submission" date="2017-02" db="UniProtKB">
        <authorList>
            <consortium name="WormBaseParasite"/>
        </authorList>
    </citation>
    <scope>IDENTIFICATION</scope>
</reference>
<name>A0A0N4XYT5_NIPBR</name>
<dbReference type="WBParaSite" id="NBR_0000826801-mRNA-1">
    <property type="protein sequence ID" value="NBR_0000826801-mRNA-1"/>
    <property type="gene ID" value="NBR_0000826801"/>
</dbReference>
<feature type="region of interest" description="Disordered" evidence="1">
    <location>
        <begin position="1"/>
        <end position="86"/>
    </location>
</feature>
<evidence type="ECO:0000313" key="3">
    <source>
        <dbReference type="Proteomes" id="UP000271162"/>
    </source>
</evidence>
<organism evidence="4">
    <name type="scientific">Nippostrongylus brasiliensis</name>
    <name type="common">Rat hookworm</name>
    <dbReference type="NCBI Taxonomy" id="27835"/>
    <lineage>
        <taxon>Eukaryota</taxon>
        <taxon>Metazoa</taxon>
        <taxon>Ecdysozoa</taxon>
        <taxon>Nematoda</taxon>
        <taxon>Chromadorea</taxon>
        <taxon>Rhabditida</taxon>
        <taxon>Rhabditina</taxon>
        <taxon>Rhabditomorpha</taxon>
        <taxon>Strongyloidea</taxon>
        <taxon>Heligmosomidae</taxon>
        <taxon>Nippostrongylus</taxon>
    </lineage>
</organism>
<feature type="compositionally biased region" description="Basic and acidic residues" evidence="1">
    <location>
        <begin position="1"/>
        <end position="25"/>
    </location>
</feature>
<dbReference type="Proteomes" id="UP000271162">
    <property type="component" value="Unassembled WGS sequence"/>
</dbReference>
<evidence type="ECO:0000256" key="1">
    <source>
        <dbReference type="SAM" id="MobiDB-lite"/>
    </source>
</evidence>
<reference evidence="2 3" key="2">
    <citation type="submission" date="2018-11" db="EMBL/GenBank/DDBJ databases">
        <authorList>
            <consortium name="Pathogen Informatics"/>
        </authorList>
    </citation>
    <scope>NUCLEOTIDE SEQUENCE [LARGE SCALE GENOMIC DNA]</scope>
</reference>
<sequence length="86" mass="9171">MVGENLLDKTPPESERLTTSKETKDTGGTGQSGTTDEPEITAPPHTDPSERKLDEIHTQATVSVPRTPLKQEPITAPTPKTPASVP</sequence>
<protein>
    <submittedName>
        <fullName evidence="4">Peptidase</fullName>
    </submittedName>
</protein>
<feature type="compositionally biased region" description="Basic and acidic residues" evidence="1">
    <location>
        <begin position="47"/>
        <end position="57"/>
    </location>
</feature>
<gene>
    <name evidence="2" type="ORF">NBR_LOCUS8269</name>
</gene>
<proteinExistence type="predicted"/>
<keyword evidence="3" id="KW-1185">Reference proteome</keyword>